<keyword evidence="1" id="KW-1133">Transmembrane helix</keyword>
<keyword evidence="1" id="KW-0472">Membrane</keyword>
<reference evidence="2 3" key="1">
    <citation type="submission" date="2019-10" db="EMBL/GenBank/DDBJ databases">
        <authorList>
            <person name="Palmer J.M."/>
        </authorList>
    </citation>
    <scope>NUCLEOTIDE SEQUENCE [LARGE SCALE GENOMIC DNA]</scope>
    <source>
        <strain evidence="2 3">TWF718</strain>
    </source>
</reference>
<evidence type="ECO:0000256" key="1">
    <source>
        <dbReference type="SAM" id="Phobius"/>
    </source>
</evidence>
<gene>
    <name evidence="2" type="ORF">TWF718_010885</name>
</gene>
<evidence type="ECO:0000313" key="2">
    <source>
        <dbReference type="EMBL" id="KAK6333061.1"/>
    </source>
</evidence>
<sequence length="227" mass="26074">MAFNINILPDLSNTKERLTARWNGEQVVELWFVIRPLIGDPFCWFYKFFRLFNEIPITAHAGVLVLLANGTYHLIERGKGHGPPGTKVTATLTETSQAIIDGETWDSLKNVPSIQDGPMIHEVKKFRDDYISSNKYHWWNENCQKFAPLSSQIVLAKAKDNRDRRLFRWMAAKYGALSVPLVPCVFYFLWRRRRVGVIGSCRLRILGRRSGVMLGTALSMRRGGWGF</sequence>
<dbReference type="Proteomes" id="UP001313282">
    <property type="component" value="Unassembled WGS sequence"/>
</dbReference>
<keyword evidence="3" id="KW-1185">Reference proteome</keyword>
<feature type="transmembrane region" description="Helical" evidence="1">
    <location>
        <begin position="171"/>
        <end position="190"/>
    </location>
</feature>
<name>A0AAN8RAB4_9PEZI</name>
<protein>
    <submittedName>
        <fullName evidence="2">Uncharacterized protein</fullName>
    </submittedName>
</protein>
<dbReference type="EMBL" id="JAVHNR010000009">
    <property type="protein sequence ID" value="KAK6333061.1"/>
    <property type="molecule type" value="Genomic_DNA"/>
</dbReference>
<accession>A0AAN8RAB4</accession>
<dbReference type="AlphaFoldDB" id="A0AAN8RAB4"/>
<evidence type="ECO:0000313" key="3">
    <source>
        <dbReference type="Proteomes" id="UP001313282"/>
    </source>
</evidence>
<organism evidence="2 3">
    <name type="scientific">Orbilia javanica</name>
    <dbReference type="NCBI Taxonomy" id="47235"/>
    <lineage>
        <taxon>Eukaryota</taxon>
        <taxon>Fungi</taxon>
        <taxon>Dikarya</taxon>
        <taxon>Ascomycota</taxon>
        <taxon>Pezizomycotina</taxon>
        <taxon>Orbiliomycetes</taxon>
        <taxon>Orbiliales</taxon>
        <taxon>Orbiliaceae</taxon>
        <taxon>Orbilia</taxon>
    </lineage>
</organism>
<keyword evidence="1" id="KW-0812">Transmembrane</keyword>
<proteinExistence type="predicted"/>
<comment type="caution">
    <text evidence="2">The sequence shown here is derived from an EMBL/GenBank/DDBJ whole genome shotgun (WGS) entry which is preliminary data.</text>
</comment>